<organism evidence="2 3">
    <name type="scientific">Phycicoccus elongatus Lp2</name>
    <dbReference type="NCBI Taxonomy" id="1193181"/>
    <lineage>
        <taxon>Bacteria</taxon>
        <taxon>Bacillati</taxon>
        <taxon>Actinomycetota</taxon>
        <taxon>Actinomycetes</taxon>
        <taxon>Micrococcales</taxon>
        <taxon>Intrasporangiaceae</taxon>
        <taxon>Phycicoccus</taxon>
    </lineage>
</organism>
<dbReference type="HOGENOM" id="CLU_1916071_0_0_11"/>
<keyword evidence="3" id="KW-1185">Reference proteome</keyword>
<reference evidence="2 3" key="1">
    <citation type="journal article" date="2013" name="ISME J.">
        <title>A metabolic model for members of the genus Tetrasphaera involved in enhanced biological phosphorus removal.</title>
        <authorList>
            <person name="Kristiansen R."/>
            <person name="Nguyen H.T.T."/>
            <person name="Saunders A.M."/>
            <person name="Nielsen J.L."/>
            <person name="Wimmer R."/>
            <person name="Le V.Q."/>
            <person name="McIlroy S.J."/>
            <person name="Petrovski S."/>
            <person name="Seviour R.J."/>
            <person name="Calteau A."/>
            <person name="Nielsen K.L."/>
            <person name="Nielsen P.H."/>
        </authorList>
    </citation>
    <scope>NUCLEOTIDE SEQUENCE [LARGE SCALE GENOMIC DNA]</scope>
    <source>
        <strain evidence="2 3">Lp2</strain>
    </source>
</reference>
<evidence type="ECO:0000256" key="1">
    <source>
        <dbReference type="SAM" id="MobiDB-lite"/>
    </source>
</evidence>
<dbReference type="OrthoDB" id="5146554at2"/>
<name>N0E4N7_9MICO</name>
<protein>
    <submittedName>
        <fullName evidence="2">Uncharacterized protein</fullName>
    </submittedName>
</protein>
<dbReference type="EMBL" id="CAIZ01000117">
    <property type="protein sequence ID" value="CCH70009.1"/>
    <property type="molecule type" value="Genomic_DNA"/>
</dbReference>
<accession>N0E4N7</accession>
<sequence length="132" mass="14070">MSPASHPSAFSPAAPEVHVELAADWTQVPAGADLVRFERHGGRAVVTVALRTVGRDVTLDDLLDEMVAGEHAQPDAQVDPTFGLEIDGRAWRACNVSWDTPVVVVHLVTAIDHGPVQQPSPSGSRAARRPAR</sequence>
<comment type="caution">
    <text evidence="2">The sequence shown here is derived from an EMBL/GenBank/DDBJ whole genome shotgun (WGS) entry which is preliminary data.</text>
</comment>
<dbReference type="Proteomes" id="UP000013167">
    <property type="component" value="Unassembled WGS sequence"/>
</dbReference>
<dbReference type="STRING" id="1193181.BN10_480008"/>
<dbReference type="RefSeq" id="WP_010849885.1">
    <property type="nucleotide sequence ID" value="NZ_HF570956.1"/>
</dbReference>
<proteinExistence type="predicted"/>
<gene>
    <name evidence="2" type="ORF">BN10_480008</name>
</gene>
<dbReference type="AlphaFoldDB" id="N0E4N7"/>
<evidence type="ECO:0000313" key="2">
    <source>
        <dbReference type="EMBL" id="CCH70009.1"/>
    </source>
</evidence>
<dbReference type="eggNOG" id="ENOG5031WNB">
    <property type="taxonomic scope" value="Bacteria"/>
</dbReference>
<evidence type="ECO:0000313" key="3">
    <source>
        <dbReference type="Proteomes" id="UP000013167"/>
    </source>
</evidence>
<feature type="region of interest" description="Disordered" evidence="1">
    <location>
        <begin position="113"/>
        <end position="132"/>
    </location>
</feature>